<dbReference type="AlphaFoldDB" id="A0A553I7C1"/>
<dbReference type="PANTHER" id="PTHR37534:SF48">
    <property type="entry name" value="FINGER DOMAIN PROTEIN, PUTATIVE-RELATED"/>
    <property type="match status" value="1"/>
</dbReference>
<evidence type="ECO:0000313" key="5">
    <source>
        <dbReference type="Proteomes" id="UP000319160"/>
    </source>
</evidence>
<proteinExistence type="predicted"/>
<keyword evidence="2" id="KW-0539">Nucleus</keyword>
<evidence type="ECO:0008006" key="6">
    <source>
        <dbReference type="Google" id="ProtNLM"/>
    </source>
</evidence>
<comment type="subcellular location">
    <subcellularLocation>
        <location evidence="1">Nucleus</location>
    </subcellularLocation>
</comment>
<evidence type="ECO:0000256" key="3">
    <source>
        <dbReference type="SAM" id="MobiDB-lite"/>
    </source>
</evidence>
<evidence type="ECO:0000256" key="2">
    <source>
        <dbReference type="ARBA" id="ARBA00023242"/>
    </source>
</evidence>
<dbReference type="GO" id="GO:0000976">
    <property type="term" value="F:transcription cis-regulatory region binding"/>
    <property type="evidence" value="ECO:0007669"/>
    <property type="project" value="TreeGrafter"/>
</dbReference>
<feature type="region of interest" description="Disordered" evidence="3">
    <location>
        <begin position="23"/>
        <end position="50"/>
    </location>
</feature>
<gene>
    <name evidence="4" type="ORF">FHL15_002823</name>
</gene>
<dbReference type="PANTHER" id="PTHR37534">
    <property type="entry name" value="TRANSCRIPTIONAL ACTIVATOR PROTEIN UGA3"/>
    <property type="match status" value="1"/>
</dbReference>
<dbReference type="Proteomes" id="UP000319160">
    <property type="component" value="Unassembled WGS sequence"/>
</dbReference>
<dbReference type="InterPro" id="IPR021858">
    <property type="entry name" value="Fun_TF"/>
</dbReference>
<dbReference type="GO" id="GO:0045944">
    <property type="term" value="P:positive regulation of transcription by RNA polymerase II"/>
    <property type="evidence" value="ECO:0007669"/>
    <property type="project" value="TreeGrafter"/>
</dbReference>
<reference evidence="5" key="1">
    <citation type="submission" date="2019-06" db="EMBL/GenBank/DDBJ databases">
        <title>Draft genome sequence of the griseofulvin-producing fungus Xylaria cubensis strain G536.</title>
        <authorList>
            <person name="Mead M.E."/>
            <person name="Raja H.A."/>
            <person name="Steenwyk J.L."/>
            <person name="Knowles S.L."/>
            <person name="Oberlies N.H."/>
            <person name="Rokas A."/>
        </authorList>
    </citation>
    <scope>NUCLEOTIDE SEQUENCE [LARGE SCALE GENOMIC DNA]</scope>
    <source>
        <strain evidence="5">G536</strain>
    </source>
</reference>
<dbReference type="GO" id="GO:0005634">
    <property type="term" value="C:nucleus"/>
    <property type="evidence" value="ECO:0007669"/>
    <property type="project" value="UniProtKB-SubCell"/>
</dbReference>
<dbReference type="EMBL" id="VFLP01000012">
    <property type="protein sequence ID" value="TRX96099.1"/>
    <property type="molecule type" value="Genomic_DNA"/>
</dbReference>
<organism evidence="4 5">
    <name type="scientific">Xylaria flabelliformis</name>
    <dbReference type="NCBI Taxonomy" id="2512241"/>
    <lineage>
        <taxon>Eukaryota</taxon>
        <taxon>Fungi</taxon>
        <taxon>Dikarya</taxon>
        <taxon>Ascomycota</taxon>
        <taxon>Pezizomycotina</taxon>
        <taxon>Sordariomycetes</taxon>
        <taxon>Xylariomycetidae</taxon>
        <taxon>Xylariales</taxon>
        <taxon>Xylariaceae</taxon>
        <taxon>Xylaria</taxon>
    </lineage>
</organism>
<name>A0A553I7C1_9PEZI</name>
<dbReference type="GO" id="GO:0003700">
    <property type="term" value="F:DNA-binding transcription factor activity"/>
    <property type="evidence" value="ECO:0007669"/>
    <property type="project" value="TreeGrafter"/>
</dbReference>
<evidence type="ECO:0000313" key="4">
    <source>
        <dbReference type="EMBL" id="TRX96099.1"/>
    </source>
</evidence>
<accession>A0A553I7C1</accession>
<dbReference type="Pfam" id="PF11951">
    <property type="entry name" value="Fungal_trans_2"/>
    <property type="match status" value="1"/>
</dbReference>
<evidence type="ECO:0000256" key="1">
    <source>
        <dbReference type="ARBA" id="ARBA00004123"/>
    </source>
</evidence>
<sequence length="415" mass="46036">MTGIACPGYNEVEPSRLKWLAPGRVVSRTRRPKQPSSDTATHGDMSPESVNGLTPGAGCVAVPLFESQKEGFALFQAVEYSRHNPQSKGLIESFFRYRGLAIRSLSEEINIEDRRTSDVIIAGIITLLLLDVQHGASPSWRCHLEGVQRLITLRGGALALAPLKHLESLLLCFVFVAVIGNTTSSASNLAMTGFHIEQLEDIIEQYGTGVFLFQMCPPTLFAEIIRINRVRMQGAEYESAKVEGLSQEADKILSRICAFSAQQWAASKPSSKQDWELLGNVYQAAVTLYCILSLQSLSILPLETSLRVQCATQGKLLWGLLNQALSSPRTRNFMLWPLVLLGVETINYNEAIDETMRSFVEEQLSDLSSYTGSYAPLVARDVLGRFWASGETRWDACFDRPYSYPNALTTKKMAR</sequence>
<dbReference type="OrthoDB" id="5386330at2759"/>
<comment type="caution">
    <text evidence="4">The sequence shown here is derived from an EMBL/GenBank/DDBJ whole genome shotgun (WGS) entry which is preliminary data.</text>
</comment>
<protein>
    <recommendedName>
        <fullName evidence="6">Transcription factor domain-containing protein</fullName>
    </recommendedName>
</protein>
<keyword evidence="5" id="KW-1185">Reference proteome</keyword>